<feature type="binding site" evidence="8">
    <location>
        <position position="178"/>
    </location>
    <ligand>
        <name>substrate</name>
    </ligand>
</feature>
<evidence type="ECO:0000256" key="5">
    <source>
        <dbReference type="ARBA" id="ARBA00023154"/>
    </source>
</evidence>
<feature type="site" description="Could be important to modulate the pK values of the two catalytic cysteine residues" evidence="8">
    <location>
        <position position="195"/>
    </location>
</feature>
<feature type="site" description="Could be important to modulate the pK values of the two catalytic cysteine residues" evidence="8">
    <location>
        <position position="150"/>
    </location>
</feature>
<dbReference type="SUPFAM" id="SSF54506">
    <property type="entry name" value="Diaminopimelate epimerase-like"/>
    <property type="match status" value="2"/>
</dbReference>
<dbReference type="PROSITE" id="PS01326">
    <property type="entry name" value="DAP_EPIMERASE"/>
    <property type="match status" value="1"/>
</dbReference>
<keyword evidence="6 8" id="KW-0413">Isomerase</keyword>
<dbReference type="Gene3D" id="3.10.310.10">
    <property type="entry name" value="Diaminopimelate Epimerase, Chain A, domain 1"/>
    <property type="match status" value="2"/>
</dbReference>
<evidence type="ECO:0000256" key="6">
    <source>
        <dbReference type="ARBA" id="ARBA00023235"/>
    </source>
</evidence>
<evidence type="ECO:0000313" key="11">
    <source>
        <dbReference type="Proteomes" id="UP001162734"/>
    </source>
</evidence>
<feature type="active site" description="Proton donor" evidence="8">
    <location>
        <position position="72"/>
    </location>
</feature>
<comment type="subunit">
    <text evidence="8">Homodimer.</text>
</comment>
<comment type="catalytic activity">
    <reaction evidence="7 8">
        <text>(2S,6S)-2,6-diaminopimelate = meso-2,6-diaminopimelate</text>
        <dbReference type="Rhea" id="RHEA:15393"/>
        <dbReference type="ChEBI" id="CHEBI:57609"/>
        <dbReference type="ChEBI" id="CHEBI:57791"/>
        <dbReference type="EC" id="5.1.1.7"/>
    </reaction>
</comment>
<evidence type="ECO:0000256" key="7">
    <source>
        <dbReference type="ARBA" id="ARBA00051712"/>
    </source>
</evidence>
<sequence>MALSFQKYQGLGNDFVVIEAKSLMDPDRARRLCDRRRGIGADGVLTLLPPKAPGAVAFMHVYNSDGSVAAMCGNGVRCVARHLADARGLDGEIDVETAAGLRRCTIHRGRRGAVESISVAMGPARDEGEQAFAVGSELLRARRISMGNPHAVIFGDASVERATAIGPTIEAGVPGGVNVGFAATGLDGLDLVVWERGAGLTEACGTGACAAAAAAVKLGLVDPVREVEVRLPGGPLRITVARDLSSVLMRGPAERVFTGETEL</sequence>
<dbReference type="EMBL" id="AP025592">
    <property type="protein sequence ID" value="BDG09086.1"/>
    <property type="molecule type" value="Genomic_DNA"/>
</dbReference>
<dbReference type="RefSeq" id="WP_248340726.1">
    <property type="nucleotide sequence ID" value="NZ_AP025592.1"/>
</dbReference>
<keyword evidence="5 8" id="KW-0457">Lysine biosynthesis</keyword>
<evidence type="ECO:0000256" key="3">
    <source>
        <dbReference type="ARBA" id="ARBA00013080"/>
    </source>
</evidence>
<dbReference type="NCBIfam" id="TIGR00652">
    <property type="entry name" value="DapF"/>
    <property type="match status" value="1"/>
</dbReference>
<proteinExistence type="inferred from homology"/>
<evidence type="ECO:0000313" key="10">
    <source>
        <dbReference type="EMBL" id="BDG09086.1"/>
    </source>
</evidence>
<feature type="binding site" evidence="8">
    <location>
        <begin position="195"/>
        <end position="196"/>
    </location>
    <ligand>
        <name>substrate</name>
    </ligand>
</feature>
<organism evidence="10 11">
    <name type="scientific">Anaeromyxobacter paludicola</name>
    <dbReference type="NCBI Taxonomy" id="2918171"/>
    <lineage>
        <taxon>Bacteria</taxon>
        <taxon>Pseudomonadati</taxon>
        <taxon>Myxococcota</taxon>
        <taxon>Myxococcia</taxon>
        <taxon>Myxococcales</taxon>
        <taxon>Cystobacterineae</taxon>
        <taxon>Anaeromyxobacteraceae</taxon>
        <taxon>Anaeromyxobacter</taxon>
    </lineage>
</organism>
<name>A0ABM7XB62_9BACT</name>
<dbReference type="EC" id="5.1.1.7" evidence="3 8"/>
<comment type="subcellular location">
    <subcellularLocation>
        <location evidence="8">Cytoplasm</location>
    </subcellularLocation>
</comment>
<dbReference type="Proteomes" id="UP001162734">
    <property type="component" value="Chromosome"/>
</dbReference>
<reference evidence="11" key="1">
    <citation type="journal article" date="2022" name="Int. J. Syst. Evol. Microbiol.">
        <title>Anaeromyxobacter oryzae sp. nov., Anaeromyxobacter diazotrophicus sp. nov. and Anaeromyxobacter paludicola sp. nov., isolated from paddy soils.</title>
        <authorList>
            <person name="Itoh H."/>
            <person name="Xu Z."/>
            <person name="Mise K."/>
            <person name="Masuda Y."/>
            <person name="Ushijima N."/>
            <person name="Hayakawa C."/>
            <person name="Shiratori Y."/>
            <person name="Senoo K."/>
        </authorList>
    </citation>
    <scope>NUCLEOTIDE SEQUENCE [LARGE SCALE GENOMIC DNA]</scope>
    <source>
        <strain evidence="11">Red630</strain>
    </source>
</reference>
<feature type="active site" description="Proton acceptor" evidence="8">
    <location>
        <position position="204"/>
    </location>
</feature>
<evidence type="ECO:0000256" key="8">
    <source>
        <dbReference type="HAMAP-Rule" id="MF_00197"/>
    </source>
</evidence>
<comment type="function">
    <text evidence="8">Catalyzes the stereoinversion of LL-2,6-diaminopimelate (L,L-DAP) to meso-diaminopimelate (meso-DAP), a precursor of L-lysine and an essential component of the bacterial peptidoglycan.</text>
</comment>
<gene>
    <name evidence="8 10" type="primary">dapF</name>
    <name evidence="10" type="ORF">AMPC_21990</name>
</gene>
<feature type="active site" evidence="9">
    <location>
        <position position="72"/>
    </location>
</feature>
<dbReference type="InterPro" id="IPR001653">
    <property type="entry name" value="DAP_epimerase_DapF"/>
</dbReference>
<evidence type="ECO:0000256" key="4">
    <source>
        <dbReference type="ARBA" id="ARBA00022605"/>
    </source>
</evidence>
<dbReference type="PANTHER" id="PTHR31689:SF0">
    <property type="entry name" value="DIAMINOPIMELATE EPIMERASE"/>
    <property type="match status" value="1"/>
</dbReference>
<evidence type="ECO:0000256" key="9">
    <source>
        <dbReference type="PROSITE-ProRule" id="PRU10125"/>
    </source>
</evidence>
<feature type="binding site" evidence="8">
    <location>
        <position position="63"/>
    </location>
    <ligand>
        <name>substrate</name>
    </ligand>
</feature>
<evidence type="ECO:0000256" key="2">
    <source>
        <dbReference type="ARBA" id="ARBA00010219"/>
    </source>
</evidence>
<accession>A0ABM7XB62</accession>
<comment type="similarity">
    <text evidence="2 8">Belongs to the diaminopimelate epimerase family.</text>
</comment>
<feature type="binding site" evidence="8">
    <location>
        <begin position="205"/>
        <end position="206"/>
    </location>
    <ligand>
        <name>substrate</name>
    </ligand>
</feature>
<dbReference type="InterPro" id="IPR018510">
    <property type="entry name" value="DAP_epimerase_AS"/>
</dbReference>
<feature type="binding site" evidence="8">
    <location>
        <begin position="73"/>
        <end position="74"/>
    </location>
    <ligand>
        <name>substrate</name>
    </ligand>
</feature>
<comment type="caution">
    <text evidence="8">Lacks conserved residue(s) required for the propagation of feature annotation.</text>
</comment>
<dbReference type="HAMAP" id="MF_00197">
    <property type="entry name" value="DAP_epimerase"/>
    <property type="match status" value="1"/>
</dbReference>
<protein>
    <recommendedName>
        <fullName evidence="3 8">Diaminopimelate epimerase</fullName>
        <shortName evidence="8">DAP epimerase</shortName>
        <ecNumber evidence="3 8">5.1.1.7</ecNumber>
    </recommendedName>
    <alternativeName>
        <fullName evidence="8">PLP-independent amino acid racemase</fullName>
    </alternativeName>
</protein>
<evidence type="ECO:0000256" key="1">
    <source>
        <dbReference type="ARBA" id="ARBA00005196"/>
    </source>
</evidence>
<keyword evidence="8" id="KW-0963">Cytoplasm</keyword>
<comment type="pathway">
    <text evidence="1 8">Amino-acid biosynthesis; L-lysine biosynthesis via DAP pathway; DL-2,6-diaminopimelate from LL-2,6-diaminopimelate: step 1/1.</text>
</comment>
<dbReference type="PANTHER" id="PTHR31689">
    <property type="entry name" value="DIAMINOPIMELATE EPIMERASE, CHLOROPLASTIC"/>
    <property type="match status" value="1"/>
</dbReference>
<keyword evidence="4 8" id="KW-0028">Amino-acid biosynthesis</keyword>
<feature type="binding site" evidence="8">
    <location>
        <position position="148"/>
    </location>
    <ligand>
        <name>substrate</name>
    </ligand>
</feature>
<dbReference type="Pfam" id="PF01678">
    <property type="entry name" value="DAP_epimerase"/>
    <property type="match status" value="2"/>
</dbReference>
<keyword evidence="11" id="KW-1185">Reference proteome</keyword>
<feature type="binding site" evidence="8">
    <location>
        <position position="13"/>
    </location>
    <ligand>
        <name>substrate</name>
    </ligand>
</feature>